<evidence type="ECO:0000313" key="14">
    <source>
        <dbReference type="EMBL" id="HGW29910.1"/>
    </source>
</evidence>
<dbReference type="EMBL" id="DSRT01000175">
    <property type="protein sequence ID" value="HGW29910.1"/>
    <property type="molecule type" value="Genomic_DNA"/>
</dbReference>
<dbReference type="AlphaFoldDB" id="A0A7C4TJR9"/>
<evidence type="ECO:0000256" key="8">
    <source>
        <dbReference type="ARBA" id="ARBA00022824"/>
    </source>
</evidence>
<keyword evidence="6 14" id="KW-0808">Transferase</keyword>
<evidence type="ECO:0000256" key="9">
    <source>
        <dbReference type="ARBA" id="ARBA00022968"/>
    </source>
</evidence>
<proteinExistence type="inferred from homology"/>
<evidence type="ECO:0000256" key="2">
    <source>
        <dbReference type="ARBA" id="ARBA00004922"/>
    </source>
</evidence>
<evidence type="ECO:0000256" key="5">
    <source>
        <dbReference type="ARBA" id="ARBA00022676"/>
    </source>
</evidence>
<comment type="subcellular location">
    <subcellularLocation>
        <location evidence="1">Endoplasmic reticulum membrane</location>
        <topology evidence="1">Single-pass membrane protein</topology>
    </subcellularLocation>
</comment>
<keyword evidence="9" id="KW-0735">Signal-anchor</keyword>
<dbReference type="InterPro" id="IPR035518">
    <property type="entry name" value="DPG_synthase"/>
</dbReference>
<protein>
    <recommendedName>
        <fullName evidence="4">dolichyl-phosphate beta-glucosyltransferase</fullName>
        <ecNumber evidence="4">2.4.1.117</ecNumber>
    </recommendedName>
</protein>
<evidence type="ECO:0000256" key="10">
    <source>
        <dbReference type="ARBA" id="ARBA00022989"/>
    </source>
</evidence>
<dbReference type="GO" id="GO:0006487">
    <property type="term" value="P:protein N-linked glycosylation"/>
    <property type="evidence" value="ECO:0007669"/>
    <property type="project" value="TreeGrafter"/>
</dbReference>
<comment type="caution">
    <text evidence="14">The sequence shown here is derived from an EMBL/GenBank/DDBJ whole genome shotgun (WGS) entry which is preliminary data.</text>
</comment>
<sequence length="252" mass="28389">MVEFSIVIPAFNEEAGITSSLTQVINFMRGFSNGFEVIVVDDGSTDKTAEKVENHLKEYPQIKLIKNPHKGKAFSTRTGVLMASGKYVLMSDADMATPISELKRLFIWMQDHGFEVVVGSREGIGAKRANEPLTRHIMGRVFNMIVRVLTGLDIQDTQCGFKLFKGEAAQEIFNRLLVFGSEVEETEKPRVSAFDVEILLVAKKLGYKIKEVPISWTYVPTRRVHPVRDSILNFLDVVKIKANDILGKYSKY</sequence>
<dbReference type="InterPro" id="IPR001173">
    <property type="entry name" value="Glyco_trans_2-like"/>
</dbReference>
<dbReference type="PANTHER" id="PTHR10859">
    <property type="entry name" value="GLYCOSYL TRANSFERASE"/>
    <property type="match status" value="1"/>
</dbReference>
<evidence type="ECO:0000256" key="1">
    <source>
        <dbReference type="ARBA" id="ARBA00004389"/>
    </source>
</evidence>
<keyword evidence="11" id="KW-0472">Membrane</keyword>
<dbReference type="CDD" id="cd04188">
    <property type="entry name" value="DPG_synthase"/>
    <property type="match status" value="1"/>
</dbReference>
<evidence type="ECO:0000256" key="7">
    <source>
        <dbReference type="ARBA" id="ARBA00022692"/>
    </source>
</evidence>
<dbReference type="Pfam" id="PF00535">
    <property type="entry name" value="Glycos_transf_2"/>
    <property type="match status" value="1"/>
</dbReference>
<comment type="similarity">
    <text evidence="3">Belongs to the glycosyltransferase 2 family.</text>
</comment>
<reference evidence="14" key="1">
    <citation type="journal article" date="2020" name="mSystems">
        <title>Genome- and Community-Level Interaction Insights into Carbon Utilization and Element Cycling Functions of Hydrothermarchaeota in Hydrothermal Sediment.</title>
        <authorList>
            <person name="Zhou Z."/>
            <person name="Liu Y."/>
            <person name="Xu W."/>
            <person name="Pan J."/>
            <person name="Luo Z.H."/>
            <person name="Li M."/>
        </authorList>
    </citation>
    <scope>NUCLEOTIDE SEQUENCE [LARGE SCALE GENOMIC DNA]</scope>
    <source>
        <strain evidence="14">SpSt-417</strain>
    </source>
</reference>
<comment type="pathway">
    <text evidence="2">Protein modification; protein glycosylation.</text>
</comment>
<dbReference type="EC" id="2.4.1.117" evidence="4"/>
<keyword evidence="5" id="KW-0328">Glycosyltransferase</keyword>
<dbReference type="InterPro" id="IPR029044">
    <property type="entry name" value="Nucleotide-diphossugar_trans"/>
</dbReference>
<dbReference type="GO" id="GO:0004581">
    <property type="term" value="F:dolichyl-phosphate beta-glucosyltransferase activity"/>
    <property type="evidence" value="ECO:0007669"/>
    <property type="project" value="UniProtKB-EC"/>
</dbReference>
<evidence type="ECO:0000256" key="11">
    <source>
        <dbReference type="ARBA" id="ARBA00023136"/>
    </source>
</evidence>
<dbReference type="SUPFAM" id="SSF53448">
    <property type="entry name" value="Nucleotide-diphospho-sugar transferases"/>
    <property type="match status" value="1"/>
</dbReference>
<name>A0A7C4TJR9_UNCKA</name>
<keyword evidence="10" id="KW-1133">Transmembrane helix</keyword>
<evidence type="ECO:0000256" key="6">
    <source>
        <dbReference type="ARBA" id="ARBA00022679"/>
    </source>
</evidence>
<dbReference type="PANTHER" id="PTHR10859:SF91">
    <property type="entry name" value="DOLICHYL-PHOSPHATE BETA-GLUCOSYLTRANSFERASE"/>
    <property type="match status" value="1"/>
</dbReference>
<evidence type="ECO:0000259" key="13">
    <source>
        <dbReference type="Pfam" id="PF00535"/>
    </source>
</evidence>
<evidence type="ECO:0000256" key="3">
    <source>
        <dbReference type="ARBA" id="ARBA00006739"/>
    </source>
</evidence>
<evidence type="ECO:0000256" key="12">
    <source>
        <dbReference type="ARBA" id="ARBA00045097"/>
    </source>
</evidence>
<dbReference type="Gene3D" id="3.90.550.10">
    <property type="entry name" value="Spore Coat Polysaccharide Biosynthesis Protein SpsA, Chain A"/>
    <property type="match status" value="1"/>
</dbReference>
<keyword evidence="8" id="KW-0256">Endoplasmic reticulum</keyword>
<evidence type="ECO:0000256" key="4">
    <source>
        <dbReference type="ARBA" id="ARBA00012583"/>
    </source>
</evidence>
<keyword evidence="7" id="KW-0812">Transmembrane</keyword>
<gene>
    <name evidence="14" type="ORF">ENR63_03250</name>
</gene>
<comment type="catalytic activity">
    <reaction evidence="12">
        <text>a di-trans,poly-cis-dolichyl phosphate + UDP-alpha-D-glucose = a di-trans,poly-cis-dolichyl beta-D-glucosyl phosphate + UDP</text>
        <dbReference type="Rhea" id="RHEA:15401"/>
        <dbReference type="Rhea" id="RHEA-COMP:19498"/>
        <dbReference type="Rhea" id="RHEA-COMP:19502"/>
        <dbReference type="ChEBI" id="CHEBI:57525"/>
        <dbReference type="ChEBI" id="CHEBI:57683"/>
        <dbReference type="ChEBI" id="CHEBI:58223"/>
        <dbReference type="ChEBI" id="CHEBI:58885"/>
        <dbReference type="EC" id="2.4.1.117"/>
    </reaction>
    <physiologicalReaction direction="left-to-right" evidence="12">
        <dbReference type="Rhea" id="RHEA:15402"/>
    </physiologicalReaction>
</comment>
<feature type="domain" description="Glycosyltransferase 2-like" evidence="13">
    <location>
        <begin position="5"/>
        <end position="173"/>
    </location>
</feature>
<accession>A0A7C4TJR9</accession>
<organism evidence="14">
    <name type="scientific">candidate division WWE3 bacterium</name>
    <dbReference type="NCBI Taxonomy" id="2053526"/>
    <lineage>
        <taxon>Bacteria</taxon>
        <taxon>Katanobacteria</taxon>
    </lineage>
</organism>